<dbReference type="OrthoDB" id="545125at2"/>
<evidence type="ECO:0000313" key="8">
    <source>
        <dbReference type="Proteomes" id="UP000049127"/>
    </source>
</evidence>
<dbReference type="Gene3D" id="3.30.465.10">
    <property type="match status" value="1"/>
</dbReference>
<dbReference type="EMBL" id="CEKZ01000003">
    <property type="protein sequence ID" value="CEQ02823.1"/>
    <property type="molecule type" value="Genomic_DNA"/>
</dbReference>
<evidence type="ECO:0000256" key="5">
    <source>
        <dbReference type="ARBA" id="ARBA00023002"/>
    </source>
</evidence>
<protein>
    <submittedName>
        <fullName evidence="7">Berberine family protein</fullName>
        <ecNumber evidence="7">1.21.-.-</ecNumber>
    </submittedName>
</protein>
<keyword evidence="5 7" id="KW-0560">Oxidoreductase</keyword>
<dbReference type="InterPro" id="IPR006093">
    <property type="entry name" value="Oxy_OxRdtase_FAD_BS"/>
</dbReference>
<dbReference type="PANTHER" id="PTHR42973:SF39">
    <property type="entry name" value="FAD-BINDING PCMH-TYPE DOMAIN-CONTAINING PROTEIN"/>
    <property type="match status" value="1"/>
</dbReference>
<dbReference type="InterPro" id="IPR016169">
    <property type="entry name" value="FAD-bd_PCMH_sub2"/>
</dbReference>
<evidence type="ECO:0000256" key="2">
    <source>
        <dbReference type="ARBA" id="ARBA00005466"/>
    </source>
</evidence>
<name>A0A0C7R0R9_PARSO</name>
<keyword evidence="4" id="KW-0274">FAD</keyword>
<dbReference type="Gene3D" id="3.40.462.20">
    <property type="match status" value="1"/>
</dbReference>
<dbReference type="PROSITE" id="PS51387">
    <property type="entry name" value="FAD_PCMH"/>
    <property type="match status" value="1"/>
</dbReference>
<dbReference type="Pfam" id="PF01565">
    <property type="entry name" value="FAD_binding_4"/>
    <property type="match status" value="1"/>
</dbReference>
<dbReference type="GO" id="GO:0016491">
    <property type="term" value="F:oxidoreductase activity"/>
    <property type="evidence" value="ECO:0007669"/>
    <property type="project" value="UniProtKB-KW"/>
</dbReference>
<dbReference type="Pfam" id="PF08031">
    <property type="entry name" value="BBE"/>
    <property type="match status" value="1"/>
</dbReference>
<comment type="similarity">
    <text evidence="2">Belongs to the oxygen-dependent FAD-linked oxidoreductase family.</text>
</comment>
<evidence type="ECO:0000256" key="4">
    <source>
        <dbReference type="ARBA" id="ARBA00022827"/>
    </source>
</evidence>
<dbReference type="PROSITE" id="PS00862">
    <property type="entry name" value="OX2_COVAL_FAD"/>
    <property type="match status" value="1"/>
</dbReference>
<dbReference type="SUPFAM" id="SSF56176">
    <property type="entry name" value="FAD-binding/transporter-associated domain-like"/>
    <property type="match status" value="1"/>
</dbReference>
<dbReference type="InterPro" id="IPR050416">
    <property type="entry name" value="FAD-linked_Oxidoreductase"/>
</dbReference>
<comment type="cofactor">
    <cofactor evidence="1">
        <name>FAD</name>
        <dbReference type="ChEBI" id="CHEBI:57692"/>
    </cofactor>
</comment>
<keyword evidence="3" id="KW-0285">Flavoprotein</keyword>
<dbReference type="AlphaFoldDB" id="A0A0C7R0R9"/>
<accession>A0A0C7R0R9</accession>
<dbReference type="Proteomes" id="UP000049127">
    <property type="component" value="Unassembled WGS sequence"/>
</dbReference>
<proteinExistence type="inferred from homology"/>
<reference evidence="7 8" key="1">
    <citation type="submission" date="2015-01" db="EMBL/GenBank/DDBJ databases">
        <authorList>
            <person name="Aslett A.Martin."/>
            <person name="De Silva Nishadi"/>
        </authorList>
    </citation>
    <scope>NUCLEOTIDE SEQUENCE [LARGE SCALE GENOMIC DNA]</scope>
    <source>
        <strain evidence="7 8">R28058</strain>
    </source>
</reference>
<evidence type="ECO:0000256" key="1">
    <source>
        <dbReference type="ARBA" id="ARBA00001974"/>
    </source>
</evidence>
<gene>
    <name evidence="7" type="primary">yvdP</name>
    <name evidence="7" type="ORF">R28058_05561</name>
</gene>
<dbReference type="RefSeq" id="WP_055341400.1">
    <property type="nucleotide sequence ID" value="NZ_CDNI01000003.1"/>
</dbReference>
<evidence type="ECO:0000259" key="6">
    <source>
        <dbReference type="PROSITE" id="PS51387"/>
    </source>
</evidence>
<dbReference type="InterPro" id="IPR036318">
    <property type="entry name" value="FAD-bd_PCMH-like_sf"/>
</dbReference>
<dbReference type="InterPro" id="IPR012951">
    <property type="entry name" value="BBE"/>
</dbReference>
<dbReference type="GO" id="GO:0071949">
    <property type="term" value="F:FAD binding"/>
    <property type="evidence" value="ECO:0007669"/>
    <property type="project" value="InterPro"/>
</dbReference>
<evidence type="ECO:0000256" key="3">
    <source>
        <dbReference type="ARBA" id="ARBA00022630"/>
    </source>
</evidence>
<sequence length="452" mass="52237">MNKFNFYGLSSTNAEIITPKDNNYDLLRQEWNRAIQKFPTLIVYCENEFDVSQAILYARENNIPIRIRSGGHNYEGYSTGNKVMVIDISKINSIKINYQENTLTVGGGIKNAQLYNYLSQFDYPFPGGLCPTVGLSGFTLGGGWGYSSRKFGLGCDSLLEAELINYEGYLLKANKYINSDLFWALKGAGGGNFGVVTSMTFKLPPKVNSVTYFEIYCPNTNKETQVRFLDIWQRWIFNIDNSINASGGLYNNPDEKYIFLRGISYNSIDQTKWLLRDFYNLENVSIDLESNRFLTVINNIASSYPPYEKFKSGGRFVNTYYSLEELSNIVDIVNQPRPKDSILTSINIYGFGGKISDVSKYETAFYYRDAKYILFIQSVWEDNLYKEYNVDWVLDNFRYIYNITYGSYINFPTLELPCYEINYFGKNIFRLQNIKIKYDPCNIFNFPQSIKI</sequence>
<dbReference type="InterPro" id="IPR016166">
    <property type="entry name" value="FAD-bd_PCMH"/>
</dbReference>
<dbReference type="InterPro" id="IPR006094">
    <property type="entry name" value="Oxid_FAD_bind_N"/>
</dbReference>
<dbReference type="EC" id="1.21.-.-" evidence="7"/>
<evidence type="ECO:0000313" key="7">
    <source>
        <dbReference type="EMBL" id="CEQ02823.1"/>
    </source>
</evidence>
<feature type="domain" description="FAD-binding PCMH-type" evidence="6">
    <location>
        <begin position="35"/>
        <end position="206"/>
    </location>
</feature>
<organism evidence="7 8">
    <name type="scientific">Paraclostridium sordellii</name>
    <name type="common">Clostridium sordellii</name>
    <dbReference type="NCBI Taxonomy" id="1505"/>
    <lineage>
        <taxon>Bacteria</taxon>
        <taxon>Bacillati</taxon>
        <taxon>Bacillota</taxon>
        <taxon>Clostridia</taxon>
        <taxon>Peptostreptococcales</taxon>
        <taxon>Peptostreptococcaceae</taxon>
        <taxon>Paraclostridium</taxon>
    </lineage>
</organism>
<dbReference type="PANTHER" id="PTHR42973">
    <property type="entry name" value="BINDING OXIDOREDUCTASE, PUTATIVE (AFU_ORTHOLOGUE AFUA_1G17690)-RELATED"/>
    <property type="match status" value="1"/>
</dbReference>